<keyword evidence="2" id="KW-1185">Reference proteome</keyword>
<dbReference type="KEGG" id="ovi:T265_09984"/>
<sequence>MIVETQQSEESGTLRWITGDVRAIHDRHHDFRLAFACLCRQNFLNVELDLHTPSHEEFKQYLK</sequence>
<dbReference type="RefSeq" id="XP_009174485.1">
    <property type="nucleotide sequence ID" value="XM_009176221.1"/>
</dbReference>
<evidence type="ECO:0000313" key="1">
    <source>
        <dbReference type="EMBL" id="KER21745.1"/>
    </source>
</evidence>
<organism evidence="1 2">
    <name type="scientific">Opisthorchis viverrini</name>
    <name type="common">Southeast Asian liver fluke</name>
    <dbReference type="NCBI Taxonomy" id="6198"/>
    <lineage>
        <taxon>Eukaryota</taxon>
        <taxon>Metazoa</taxon>
        <taxon>Spiralia</taxon>
        <taxon>Lophotrochozoa</taxon>
        <taxon>Platyhelminthes</taxon>
        <taxon>Trematoda</taxon>
        <taxon>Digenea</taxon>
        <taxon>Opisthorchiida</taxon>
        <taxon>Opisthorchiata</taxon>
        <taxon>Opisthorchiidae</taxon>
        <taxon>Opisthorchis</taxon>
    </lineage>
</organism>
<name>A0A074ZET9_OPIVI</name>
<dbReference type="Proteomes" id="UP000054324">
    <property type="component" value="Unassembled WGS sequence"/>
</dbReference>
<dbReference type="CTD" id="20324152"/>
<evidence type="ECO:0000313" key="2">
    <source>
        <dbReference type="Proteomes" id="UP000054324"/>
    </source>
</evidence>
<accession>A0A074ZET9</accession>
<dbReference type="GeneID" id="20324152"/>
<gene>
    <name evidence="1" type="ORF">T265_09984</name>
</gene>
<dbReference type="AlphaFoldDB" id="A0A074ZET9"/>
<dbReference type="EMBL" id="KL596943">
    <property type="protein sequence ID" value="KER21745.1"/>
    <property type="molecule type" value="Genomic_DNA"/>
</dbReference>
<protein>
    <submittedName>
        <fullName evidence="1">Uncharacterized protein</fullName>
    </submittedName>
</protein>
<reference evidence="1 2" key="1">
    <citation type="submission" date="2013-11" db="EMBL/GenBank/DDBJ databases">
        <title>Opisthorchis viverrini - life in the bile duct.</title>
        <authorList>
            <person name="Young N.D."/>
            <person name="Nagarajan N."/>
            <person name="Lin S.J."/>
            <person name="Korhonen P.K."/>
            <person name="Jex A.R."/>
            <person name="Hall R.S."/>
            <person name="Safavi-Hemami H."/>
            <person name="Kaewkong W."/>
            <person name="Bertrand D."/>
            <person name="Gao S."/>
            <person name="Seet Q."/>
            <person name="Wongkham S."/>
            <person name="Teh B.T."/>
            <person name="Wongkham C."/>
            <person name="Intapan P.M."/>
            <person name="Maleewong W."/>
            <person name="Yang X."/>
            <person name="Hu M."/>
            <person name="Wang Z."/>
            <person name="Hofmann A."/>
            <person name="Sternberg P.W."/>
            <person name="Tan P."/>
            <person name="Wang J."/>
            <person name="Gasser R.B."/>
        </authorList>
    </citation>
    <scope>NUCLEOTIDE SEQUENCE [LARGE SCALE GENOMIC DNA]</scope>
</reference>
<proteinExistence type="predicted"/>